<reference evidence="8" key="1">
    <citation type="submission" date="2022-08" db="EMBL/GenBank/DDBJ databases">
        <authorList>
            <person name="Deng Y."/>
            <person name="Han X.-F."/>
            <person name="Zhang Y.-Q."/>
        </authorList>
    </citation>
    <scope>NUCLEOTIDE SEQUENCE</scope>
    <source>
        <strain evidence="8">CPCC 205763</strain>
    </source>
</reference>
<evidence type="ECO:0000256" key="5">
    <source>
        <dbReference type="SAM" id="MobiDB-lite"/>
    </source>
</evidence>
<proteinExistence type="predicted"/>
<evidence type="ECO:0000256" key="4">
    <source>
        <dbReference type="ARBA" id="ARBA00023136"/>
    </source>
</evidence>
<dbReference type="Pfam" id="PF04138">
    <property type="entry name" value="GtrA_DPMS_TM"/>
    <property type="match status" value="1"/>
</dbReference>
<comment type="caution">
    <text evidence="8">The sequence shown here is derived from an EMBL/GenBank/DDBJ whole genome shotgun (WGS) entry which is preliminary data.</text>
</comment>
<dbReference type="RefSeq" id="WP_259503907.1">
    <property type="nucleotide sequence ID" value="NZ_JANLCM010000001.1"/>
</dbReference>
<keyword evidence="3 6" id="KW-1133">Transmembrane helix</keyword>
<keyword evidence="9" id="KW-1185">Reference proteome</keyword>
<evidence type="ECO:0000313" key="9">
    <source>
        <dbReference type="Proteomes" id="UP001165584"/>
    </source>
</evidence>
<protein>
    <submittedName>
        <fullName evidence="8">GtrA family protein</fullName>
    </submittedName>
</protein>
<name>A0ABT2GK89_9MICO</name>
<sequence length="188" mass="20672">MKEEGAEGAERPGLILRLIKDQRVAFLLVGATNTGVGFLFFIAFDLTVGAWLDSAVNETIGSLGTLFCAHVLGVLFAFVMYRRFVFRVKGHVWRDLARFESVYLVAIAINAVILPILVNLGWNRILAQFSILVITTLISWFGHKGFSFRREAEAATEVESAEHAEQAEHAAPAAPAAPAKPDETETNR</sequence>
<feature type="transmembrane region" description="Helical" evidence="6">
    <location>
        <begin position="24"/>
        <end position="48"/>
    </location>
</feature>
<feature type="compositionally biased region" description="Low complexity" evidence="5">
    <location>
        <begin position="169"/>
        <end position="179"/>
    </location>
</feature>
<evidence type="ECO:0000256" key="1">
    <source>
        <dbReference type="ARBA" id="ARBA00004141"/>
    </source>
</evidence>
<feature type="transmembrane region" description="Helical" evidence="6">
    <location>
        <begin position="60"/>
        <end position="81"/>
    </location>
</feature>
<accession>A0ABT2GK89</accession>
<evidence type="ECO:0000256" key="3">
    <source>
        <dbReference type="ARBA" id="ARBA00022989"/>
    </source>
</evidence>
<dbReference type="Proteomes" id="UP001165584">
    <property type="component" value="Unassembled WGS sequence"/>
</dbReference>
<keyword evidence="2 6" id="KW-0812">Transmembrane</keyword>
<feature type="region of interest" description="Disordered" evidence="5">
    <location>
        <begin position="157"/>
        <end position="188"/>
    </location>
</feature>
<evidence type="ECO:0000256" key="2">
    <source>
        <dbReference type="ARBA" id="ARBA00022692"/>
    </source>
</evidence>
<feature type="transmembrane region" description="Helical" evidence="6">
    <location>
        <begin position="102"/>
        <end position="119"/>
    </location>
</feature>
<organism evidence="8 9">
    <name type="scientific">Herbiconiux aconitum</name>
    <dbReference type="NCBI Taxonomy" id="2970913"/>
    <lineage>
        <taxon>Bacteria</taxon>
        <taxon>Bacillati</taxon>
        <taxon>Actinomycetota</taxon>
        <taxon>Actinomycetes</taxon>
        <taxon>Micrococcales</taxon>
        <taxon>Microbacteriaceae</taxon>
        <taxon>Herbiconiux</taxon>
    </lineage>
</organism>
<dbReference type="InterPro" id="IPR007267">
    <property type="entry name" value="GtrA_DPMS_TM"/>
</dbReference>
<comment type="subcellular location">
    <subcellularLocation>
        <location evidence="1">Membrane</location>
        <topology evidence="1">Multi-pass membrane protein</topology>
    </subcellularLocation>
</comment>
<evidence type="ECO:0000259" key="7">
    <source>
        <dbReference type="Pfam" id="PF04138"/>
    </source>
</evidence>
<keyword evidence="4 6" id="KW-0472">Membrane</keyword>
<gene>
    <name evidence="8" type="ORF">N1027_00620</name>
</gene>
<evidence type="ECO:0000256" key="6">
    <source>
        <dbReference type="SAM" id="Phobius"/>
    </source>
</evidence>
<evidence type="ECO:0000313" key="8">
    <source>
        <dbReference type="EMBL" id="MCS5716635.1"/>
    </source>
</evidence>
<dbReference type="EMBL" id="JANLCM010000001">
    <property type="protein sequence ID" value="MCS5716635.1"/>
    <property type="molecule type" value="Genomic_DNA"/>
</dbReference>
<feature type="domain" description="GtrA/DPMS transmembrane" evidence="7">
    <location>
        <begin position="26"/>
        <end position="148"/>
    </location>
</feature>
<feature type="transmembrane region" description="Helical" evidence="6">
    <location>
        <begin position="125"/>
        <end position="142"/>
    </location>
</feature>